<protein>
    <submittedName>
        <fullName evidence="1">Uncharacterized protein</fullName>
    </submittedName>
</protein>
<evidence type="ECO:0000313" key="2">
    <source>
        <dbReference type="Proteomes" id="UP000501367"/>
    </source>
</evidence>
<reference evidence="1 2" key="1">
    <citation type="submission" date="2020-04" db="EMBL/GenBank/DDBJ databases">
        <authorList>
            <person name="Yao Y."/>
            <person name="He Z."/>
        </authorList>
    </citation>
    <scope>NUCLEOTIDE SEQUENCE [LARGE SCALE GENOMIC DNA]</scope>
    <source>
        <strain evidence="1 2">CY-1</strain>
    </source>
</reference>
<accession>A0AAE7A1C8</accession>
<dbReference type="Proteomes" id="UP000501367">
    <property type="component" value="Chromosome"/>
</dbReference>
<sequence>MAYILNFSMMRIKEAWNLRTNCLSIETDDQFGQMYVICGVTSKTIDDDDARWVTSPSVELAVTSLSCISNLRMQCAISNPMIEVSQEDLESPWLISRCYEPWAGTVDKINSTAIRPGYPSYASVAEFYKNLFDNDVLKITKSDLDLARQVTVSLNEEKFQEGNVWNFAWHQLRRTGAVNMQGSELVSEPSMQYQLKHGTRAMSLYYGKGYSTARLNQSARNEYIDAMYEMLSKDLVFVSSERFISPHGTSRKSSIFGGINILDQKSLDLAIRKGMISWRPTLLGGCTKLGACPYGGVDNIIRCGGGDGKAPCADVIIDKSRQPQLIKFSEALDERLSGAEACSPLYESLSAQKRAIENILNAIKTK</sequence>
<name>A0AAE7A1C8_9PSED</name>
<dbReference type="KEGG" id="pum:HGP31_30285"/>
<dbReference type="EMBL" id="CP051487">
    <property type="protein sequence ID" value="QJC82623.1"/>
    <property type="molecule type" value="Genomic_DNA"/>
</dbReference>
<proteinExistence type="predicted"/>
<gene>
    <name evidence="1" type="ORF">HGP31_30285</name>
</gene>
<organism evidence="1 2">
    <name type="scientific">Pseudomonas umsongensis</name>
    <dbReference type="NCBI Taxonomy" id="198618"/>
    <lineage>
        <taxon>Bacteria</taxon>
        <taxon>Pseudomonadati</taxon>
        <taxon>Pseudomonadota</taxon>
        <taxon>Gammaproteobacteria</taxon>
        <taxon>Pseudomonadales</taxon>
        <taxon>Pseudomonadaceae</taxon>
        <taxon>Pseudomonas</taxon>
    </lineage>
</organism>
<evidence type="ECO:0000313" key="1">
    <source>
        <dbReference type="EMBL" id="QJC82623.1"/>
    </source>
</evidence>
<dbReference type="AlphaFoldDB" id="A0AAE7A1C8"/>